<name>A0ABQ8Y3U6_9EUKA</name>
<dbReference type="InterPro" id="IPR000210">
    <property type="entry name" value="BTB/POZ_dom"/>
</dbReference>
<feature type="compositionally biased region" description="Acidic residues" evidence="2">
    <location>
        <begin position="478"/>
        <end position="499"/>
    </location>
</feature>
<dbReference type="EMBL" id="JAOAOG010000233">
    <property type="protein sequence ID" value="KAJ6238379.1"/>
    <property type="molecule type" value="Genomic_DNA"/>
</dbReference>
<protein>
    <recommendedName>
        <fullName evidence="3">BTB domain-containing protein</fullName>
    </recommendedName>
</protein>
<proteinExistence type="predicted"/>
<dbReference type="Proteomes" id="UP001150062">
    <property type="component" value="Unassembled WGS sequence"/>
</dbReference>
<sequence length="596" mass="69044">MNSNKIFYTSKIYDFLGNPKKTNKPSKWNIFDKIDQSVRVKKIVTGTDLHCLLWYGMNKLEFYQTGKKKICLELKGEIIKDIYSGYKTYLILTKSGKVYSYALNNSYSEIPFIDPQNSSYENVRLVTFFTSKNLLVDTLQMASLTNYYLCRGGVLYANGWNQAGRIGDGTTKNSNIPVRVRENVERLFGGCHGVGFFYTTTDDKLYFTGWDCDQSGLAQKNNSNQPRVVTGWKSSDILQIHIGFYHSVLITKEGKTMSCGNAEYCGHGVLVRKFKLLPELQNLNVREVYGGSYQTLVMTDDHSLYGWGFNSGNEPDQYKITTGKWVRPRKIKVPKIFENTYFKISCGCDPLFIYPNYHFSSLITDFENFYKSKKYCDCKIGSKEQENEIPVHKLIMELRTGLKIEDIQTLIKQNLLNKKEINGFLKWVYYDETSDLQSIANVFNSLQLAFPPINKLEDDLLRLYKDEDSKDFNILIKDDDDEDEDNGEEDEEDGEEDSFEEIPVHKFILLARSGLFREMFENIQEESNSVKDYSQKSIESLEILLEYFYTDKIKLTADHDPELIVEELEDAKEYYQLNSNTNLNFQLGVLKKNFLK</sequence>
<dbReference type="Gene3D" id="2.130.10.30">
    <property type="entry name" value="Regulator of chromosome condensation 1/beta-lactamase-inhibitor protein II"/>
    <property type="match status" value="1"/>
</dbReference>
<feature type="domain" description="BTB" evidence="3">
    <location>
        <begin position="500"/>
        <end position="557"/>
    </location>
</feature>
<dbReference type="Pfam" id="PF00651">
    <property type="entry name" value="BTB"/>
    <property type="match status" value="1"/>
</dbReference>
<dbReference type="PANTHER" id="PTHR22870">
    <property type="entry name" value="REGULATOR OF CHROMOSOME CONDENSATION"/>
    <property type="match status" value="1"/>
</dbReference>
<dbReference type="InterPro" id="IPR011333">
    <property type="entry name" value="SKP1/BTB/POZ_sf"/>
</dbReference>
<evidence type="ECO:0000313" key="4">
    <source>
        <dbReference type="EMBL" id="KAJ6238379.1"/>
    </source>
</evidence>
<reference evidence="4" key="1">
    <citation type="submission" date="2022-08" db="EMBL/GenBank/DDBJ databases">
        <title>Novel sulfate-reducing endosymbionts in the free-living metamonad Anaeramoeba.</title>
        <authorList>
            <person name="Jerlstrom-Hultqvist J."/>
            <person name="Cepicka I."/>
            <person name="Gallot-Lavallee L."/>
            <person name="Salas-Leiva D."/>
            <person name="Curtis B.A."/>
            <person name="Zahonova K."/>
            <person name="Pipaliya S."/>
            <person name="Dacks J."/>
            <person name="Roger A.J."/>
        </authorList>
    </citation>
    <scope>NUCLEOTIDE SEQUENCE</scope>
    <source>
        <strain evidence="4">Schooner1</strain>
    </source>
</reference>
<evidence type="ECO:0000259" key="3">
    <source>
        <dbReference type="PROSITE" id="PS50097"/>
    </source>
</evidence>
<dbReference type="InterPro" id="IPR051210">
    <property type="entry name" value="Ub_ligase/GEF_domain"/>
</dbReference>
<evidence type="ECO:0000256" key="1">
    <source>
        <dbReference type="ARBA" id="ARBA00022737"/>
    </source>
</evidence>
<dbReference type="SUPFAM" id="SSF50985">
    <property type="entry name" value="RCC1/BLIP-II"/>
    <property type="match status" value="1"/>
</dbReference>
<comment type="caution">
    <text evidence="4">The sequence shown here is derived from an EMBL/GenBank/DDBJ whole genome shotgun (WGS) entry which is preliminary data.</text>
</comment>
<keyword evidence="5" id="KW-1185">Reference proteome</keyword>
<accession>A0ABQ8Y3U6</accession>
<feature type="region of interest" description="Disordered" evidence="2">
    <location>
        <begin position="474"/>
        <end position="499"/>
    </location>
</feature>
<dbReference type="CDD" id="cd18186">
    <property type="entry name" value="BTB_POZ_ZBTB_KLHL-like"/>
    <property type="match status" value="1"/>
</dbReference>
<organism evidence="4 5">
    <name type="scientific">Anaeramoeba flamelloides</name>
    <dbReference type="NCBI Taxonomy" id="1746091"/>
    <lineage>
        <taxon>Eukaryota</taxon>
        <taxon>Metamonada</taxon>
        <taxon>Anaeramoebidae</taxon>
        <taxon>Anaeramoeba</taxon>
    </lineage>
</organism>
<evidence type="ECO:0000313" key="5">
    <source>
        <dbReference type="Proteomes" id="UP001150062"/>
    </source>
</evidence>
<dbReference type="PANTHER" id="PTHR22870:SF408">
    <property type="entry name" value="OS09G0560450 PROTEIN"/>
    <property type="match status" value="1"/>
</dbReference>
<dbReference type="PROSITE" id="PS50097">
    <property type="entry name" value="BTB"/>
    <property type="match status" value="1"/>
</dbReference>
<gene>
    <name evidence="4" type="ORF">M0813_26349</name>
</gene>
<evidence type="ECO:0000256" key="2">
    <source>
        <dbReference type="SAM" id="MobiDB-lite"/>
    </source>
</evidence>
<keyword evidence="1" id="KW-0677">Repeat</keyword>
<dbReference type="Gene3D" id="3.30.710.10">
    <property type="entry name" value="Potassium Channel Kv1.1, Chain A"/>
    <property type="match status" value="1"/>
</dbReference>
<dbReference type="InterPro" id="IPR009091">
    <property type="entry name" value="RCC1/BLIP-II"/>
</dbReference>
<dbReference type="SUPFAM" id="SSF54695">
    <property type="entry name" value="POZ domain"/>
    <property type="match status" value="1"/>
</dbReference>